<dbReference type="SUPFAM" id="SSF46785">
    <property type="entry name" value="Winged helix' DNA-binding domain"/>
    <property type="match status" value="1"/>
</dbReference>
<dbReference type="GeneID" id="66465999"/>
<comment type="caution">
    <text evidence="5">The sequence shown here is derived from an EMBL/GenBank/DDBJ whole genome shotgun (WGS) entry which is preliminary data.</text>
</comment>
<keyword evidence="1" id="KW-0805">Transcription regulation</keyword>
<dbReference type="InterPro" id="IPR000524">
    <property type="entry name" value="Tscrpt_reg_HTH_GntR"/>
</dbReference>
<dbReference type="Pfam" id="PF00392">
    <property type="entry name" value="GntR"/>
    <property type="match status" value="1"/>
</dbReference>
<dbReference type="PRINTS" id="PR00035">
    <property type="entry name" value="HTHGNTR"/>
</dbReference>
<keyword evidence="2" id="KW-0238">DNA-binding</keyword>
<evidence type="ECO:0000256" key="3">
    <source>
        <dbReference type="ARBA" id="ARBA00023163"/>
    </source>
</evidence>
<sequence>MDYRMPLYVQLQDIIIKKIEEKKYLPGEAIPSERRMADTYGVNRMTVKRAVNKLVEQGYLYRKPGAGTFVLARDKKKIDLEYANESGNAGITAIFRDMGIKIVNKVFGTGEVEGSKYINYKLALNEDEKAWGIHRVRIGDGEPFAVEYTYVPYKYFKDIDKFDFSKVSLYDYMDVNNHMPVDFKQNLICLDANENIAELLNVEKGTAIFKIEYQSVDSDGNIVEFTRSYLNPSYAEFKFVAEAE</sequence>
<evidence type="ECO:0000259" key="4">
    <source>
        <dbReference type="PROSITE" id="PS50949"/>
    </source>
</evidence>
<accession>A0A415LIE9</accession>
<dbReference type="PANTHER" id="PTHR44846">
    <property type="entry name" value="MANNOSYL-D-GLYCERATE TRANSPORT/METABOLISM SYSTEM REPRESSOR MNGR-RELATED"/>
    <property type="match status" value="1"/>
</dbReference>
<dbReference type="PANTHER" id="PTHR44846:SF1">
    <property type="entry name" value="MANNOSYL-D-GLYCERATE TRANSPORT_METABOLISM SYSTEM REPRESSOR MNGR-RELATED"/>
    <property type="match status" value="1"/>
</dbReference>
<dbReference type="GO" id="GO:0045892">
    <property type="term" value="P:negative regulation of DNA-templated transcription"/>
    <property type="evidence" value="ECO:0007669"/>
    <property type="project" value="TreeGrafter"/>
</dbReference>
<keyword evidence="3" id="KW-0804">Transcription</keyword>
<dbReference type="SMART" id="SM00345">
    <property type="entry name" value="HTH_GNTR"/>
    <property type="match status" value="1"/>
</dbReference>
<dbReference type="SUPFAM" id="SSF64288">
    <property type="entry name" value="Chorismate lyase-like"/>
    <property type="match status" value="1"/>
</dbReference>
<dbReference type="FunFam" id="1.10.10.10:FF:000079">
    <property type="entry name" value="GntR family transcriptional regulator"/>
    <property type="match status" value="1"/>
</dbReference>
<gene>
    <name evidence="5" type="ORF">DW018_01980</name>
</gene>
<dbReference type="InterPro" id="IPR036390">
    <property type="entry name" value="WH_DNA-bd_sf"/>
</dbReference>
<dbReference type="InterPro" id="IPR050679">
    <property type="entry name" value="Bact_HTH_transcr_reg"/>
</dbReference>
<dbReference type="InterPro" id="IPR036388">
    <property type="entry name" value="WH-like_DNA-bd_sf"/>
</dbReference>
<dbReference type="GO" id="GO:0003677">
    <property type="term" value="F:DNA binding"/>
    <property type="evidence" value="ECO:0007669"/>
    <property type="project" value="UniProtKB-KW"/>
</dbReference>
<dbReference type="Pfam" id="PF07702">
    <property type="entry name" value="UTRA"/>
    <property type="match status" value="1"/>
</dbReference>
<dbReference type="Gene3D" id="1.10.10.10">
    <property type="entry name" value="Winged helix-like DNA-binding domain superfamily/Winged helix DNA-binding domain"/>
    <property type="match status" value="1"/>
</dbReference>
<evidence type="ECO:0000256" key="1">
    <source>
        <dbReference type="ARBA" id="ARBA00023015"/>
    </source>
</evidence>
<dbReference type="RefSeq" id="WP_117901430.1">
    <property type="nucleotide sequence ID" value="NZ_CABJDQ010000001.1"/>
</dbReference>
<dbReference type="AlphaFoldDB" id="A0A415LIE9"/>
<organism evidence="5 6">
    <name type="scientific">Eubacterium ventriosum</name>
    <dbReference type="NCBI Taxonomy" id="39496"/>
    <lineage>
        <taxon>Bacteria</taxon>
        <taxon>Bacillati</taxon>
        <taxon>Bacillota</taxon>
        <taxon>Clostridia</taxon>
        <taxon>Eubacteriales</taxon>
        <taxon>Eubacteriaceae</taxon>
        <taxon>Eubacterium</taxon>
    </lineage>
</organism>
<dbReference type="GO" id="GO:0003700">
    <property type="term" value="F:DNA-binding transcription factor activity"/>
    <property type="evidence" value="ECO:0007669"/>
    <property type="project" value="InterPro"/>
</dbReference>
<dbReference type="PROSITE" id="PS50949">
    <property type="entry name" value="HTH_GNTR"/>
    <property type="match status" value="1"/>
</dbReference>
<dbReference type="InterPro" id="IPR011663">
    <property type="entry name" value="UTRA"/>
</dbReference>
<evidence type="ECO:0000256" key="2">
    <source>
        <dbReference type="ARBA" id="ARBA00023125"/>
    </source>
</evidence>
<dbReference type="Proteomes" id="UP000283314">
    <property type="component" value="Unassembled WGS sequence"/>
</dbReference>
<dbReference type="SMART" id="SM00866">
    <property type="entry name" value="UTRA"/>
    <property type="match status" value="1"/>
</dbReference>
<proteinExistence type="predicted"/>
<evidence type="ECO:0000313" key="5">
    <source>
        <dbReference type="EMBL" id="RHL48207.1"/>
    </source>
</evidence>
<feature type="domain" description="HTH gntR-type" evidence="4">
    <location>
        <begin position="5"/>
        <end position="73"/>
    </location>
</feature>
<evidence type="ECO:0000313" key="6">
    <source>
        <dbReference type="Proteomes" id="UP000283314"/>
    </source>
</evidence>
<dbReference type="EMBL" id="QROT01000001">
    <property type="protein sequence ID" value="RHL48207.1"/>
    <property type="molecule type" value="Genomic_DNA"/>
</dbReference>
<name>A0A415LIE9_9FIRM</name>
<reference evidence="5 6" key="1">
    <citation type="submission" date="2018-08" db="EMBL/GenBank/DDBJ databases">
        <title>A genome reference for cultivated species of the human gut microbiota.</title>
        <authorList>
            <person name="Zou Y."/>
            <person name="Xue W."/>
            <person name="Luo G."/>
        </authorList>
    </citation>
    <scope>NUCLEOTIDE SEQUENCE [LARGE SCALE GENOMIC DNA]</scope>
    <source>
        <strain evidence="5 6">AF37-4</strain>
    </source>
</reference>
<dbReference type="InterPro" id="IPR028978">
    <property type="entry name" value="Chorismate_lyase_/UTRA_dom_sf"/>
</dbReference>
<protein>
    <submittedName>
        <fullName evidence="5">GntR family transcriptional regulator</fullName>
    </submittedName>
</protein>
<dbReference type="CDD" id="cd07377">
    <property type="entry name" value="WHTH_GntR"/>
    <property type="match status" value="1"/>
</dbReference>
<dbReference type="Gene3D" id="3.40.1410.10">
    <property type="entry name" value="Chorismate lyase-like"/>
    <property type="match status" value="1"/>
</dbReference>